<gene>
    <name evidence="2" type="ORF">HMPREF0682_1012</name>
</gene>
<dbReference type="Pfam" id="PF02371">
    <property type="entry name" value="Transposase_20"/>
    <property type="match status" value="1"/>
</dbReference>
<keyword evidence="3" id="KW-1185">Reference proteome</keyword>
<dbReference type="GeneID" id="95361183"/>
<comment type="caution">
    <text evidence="2">The sequence shown here is derived from an EMBL/GenBank/DDBJ whole genome shotgun (WGS) entry which is preliminary data.</text>
</comment>
<name>U2QQN9_9ACTN</name>
<evidence type="ECO:0000259" key="1">
    <source>
        <dbReference type="Pfam" id="PF02371"/>
    </source>
</evidence>
<protein>
    <submittedName>
        <fullName evidence="2">Transposase, IS116/IS110/IS902 family</fullName>
    </submittedName>
</protein>
<dbReference type="GO" id="GO:0003677">
    <property type="term" value="F:DNA binding"/>
    <property type="evidence" value="ECO:0007669"/>
    <property type="project" value="InterPro"/>
</dbReference>
<sequence length="125" mass="13027">MVGPGIDARHPLTATRVVTVTAWRTRNEDLATRTARGGAVRLAQRVTALDNELGDVTERITDLARRGPAAALLHQPGIGPVVAAVALTAWSHPGRVRIEAAFAGLAGVGPIPASSGNTVRHSIME</sequence>
<reference evidence="2" key="1">
    <citation type="submission" date="2013-08" db="EMBL/GenBank/DDBJ databases">
        <authorList>
            <person name="Durkin A.S."/>
            <person name="Haft D.R."/>
            <person name="McCorrison J."/>
            <person name="Torralba M."/>
            <person name="Gillis M."/>
            <person name="Haft D.H."/>
            <person name="Methe B."/>
            <person name="Sutton G."/>
            <person name="Nelson K.E."/>
        </authorList>
    </citation>
    <scope>NUCLEOTIDE SEQUENCE [LARGE SCALE GENOMIC DNA]</scope>
    <source>
        <strain evidence="2">F0233</strain>
    </source>
</reference>
<dbReference type="RefSeq" id="WP_021797140.1">
    <property type="nucleotide sequence ID" value="NZ_ACVN02000130.1"/>
</dbReference>
<accession>U2QQN9</accession>
<evidence type="ECO:0000313" key="2">
    <source>
        <dbReference type="EMBL" id="ERK58816.1"/>
    </source>
</evidence>
<dbReference type="GO" id="GO:0004803">
    <property type="term" value="F:transposase activity"/>
    <property type="evidence" value="ECO:0007669"/>
    <property type="project" value="InterPro"/>
</dbReference>
<feature type="domain" description="Transposase IS116/IS110/IS902 C-terminal" evidence="1">
    <location>
        <begin position="71"/>
        <end position="122"/>
    </location>
</feature>
<dbReference type="PANTHER" id="PTHR33055:SF16">
    <property type="entry name" value="TRANSPOSASE FOR INSERTION SEQUENCE ELEMENT IS1547"/>
    <property type="match status" value="1"/>
</dbReference>
<dbReference type="EMBL" id="ACVN02000130">
    <property type="protein sequence ID" value="ERK58816.1"/>
    <property type="molecule type" value="Genomic_DNA"/>
</dbReference>
<proteinExistence type="predicted"/>
<dbReference type="PANTHER" id="PTHR33055">
    <property type="entry name" value="TRANSPOSASE FOR INSERTION SEQUENCE ELEMENT IS1111A"/>
    <property type="match status" value="1"/>
</dbReference>
<dbReference type="GO" id="GO:0006313">
    <property type="term" value="P:DNA transposition"/>
    <property type="evidence" value="ECO:0007669"/>
    <property type="project" value="InterPro"/>
</dbReference>
<dbReference type="Proteomes" id="UP000017052">
    <property type="component" value="Unassembled WGS sequence"/>
</dbReference>
<dbReference type="InterPro" id="IPR047650">
    <property type="entry name" value="Transpos_IS110"/>
</dbReference>
<evidence type="ECO:0000313" key="3">
    <source>
        <dbReference type="Proteomes" id="UP000017052"/>
    </source>
</evidence>
<organism evidence="2 3">
    <name type="scientific">Propionibacterium acidifaciens F0233</name>
    <dbReference type="NCBI Taxonomy" id="553198"/>
    <lineage>
        <taxon>Bacteria</taxon>
        <taxon>Bacillati</taxon>
        <taxon>Actinomycetota</taxon>
        <taxon>Actinomycetes</taxon>
        <taxon>Propionibacteriales</taxon>
        <taxon>Propionibacteriaceae</taxon>
        <taxon>Propionibacterium</taxon>
    </lineage>
</organism>
<dbReference type="AlphaFoldDB" id="U2QQN9"/>
<dbReference type="InterPro" id="IPR003346">
    <property type="entry name" value="Transposase_20"/>
</dbReference>